<protein>
    <recommendedName>
        <fullName evidence="1">Glycosyltransferase 61 catalytic domain-containing protein</fullName>
    </recommendedName>
</protein>
<feature type="domain" description="Glycosyltransferase 61 catalytic" evidence="1">
    <location>
        <begin position="256"/>
        <end position="437"/>
    </location>
</feature>
<dbReference type="InterPro" id="IPR049625">
    <property type="entry name" value="Glyco_transf_61_cat"/>
</dbReference>
<dbReference type="OrthoDB" id="1156086at2"/>
<organism evidence="2 3">
    <name type="scientific">Terriglobus roseus</name>
    <dbReference type="NCBI Taxonomy" id="392734"/>
    <lineage>
        <taxon>Bacteria</taxon>
        <taxon>Pseudomonadati</taxon>
        <taxon>Acidobacteriota</taxon>
        <taxon>Terriglobia</taxon>
        <taxon>Terriglobales</taxon>
        <taxon>Acidobacteriaceae</taxon>
        <taxon>Terriglobus</taxon>
    </lineage>
</organism>
<sequence length="498" mass="55549">MDEQVIGLFVSHREIEPPPGNHQLVVLSPVTGPGSFVRNLSQLKAASRTFLPQRSIVLMTPTISHGELLVCILYAIAVGRPVTVFDGVGESDLRAAYPRLMRSLAALIARPLLGPLRTQWRKFRMSGSRGSSSKESSLFGLYTKAQTFSLPLDAVTSLPARGSVYGKTRGLFLPAYSARGHRFSVNTTRHRLRDVSLHVEAVGSGEVSCLIQDGRLLSYPYFIVPWSSRAPYCIATRKQVIHLDRGVCLLAYTSGYYHWLLEGVPRILDLIDDGTDFDRYPLILPPLASFQRELLILLGISPDSQVVTVGEGDWCHVEDCIYPTAPFPFGVAELEDPSGQPDRTMLLRLRDRLLAKVPASTSEEQRLTKVYISRAHAAKRRLTDPTEAKVQALLSTFGYSTVYLEDHPWIEQVRLLRSARSIVGFHGAGLANIIFSEATQLLEFSNPMEARPYFSVIARELDIRYRTIIGTLEGISPRFDNITIDIDQLRALLEVMED</sequence>
<evidence type="ECO:0000313" key="3">
    <source>
        <dbReference type="Proteomes" id="UP000182427"/>
    </source>
</evidence>
<dbReference type="AlphaFoldDB" id="A0A1G7N904"/>
<dbReference type="Proteomes" id="UP000182427">
    <property type="component" value="Chromosome I"/>
</dbReference>
<reference evidence="2 3" key="1">
    <citation type="submission" date="2016-10" db="EMBL/GenBank/DDBJ databases">
        <authorList>
            <person name="de Groot N.N."/>
        </authorList>
    </citation>
    <scope>NUCLEOTIDE SEQUENCE [LARGE SCALE GENOMIC DNA]</scope>
    <source>
        <strain evidence="2 3">GAS232</strain>
    </source>
</reference>
<dbReference type="Pfam" id="PF04577">
    <property type="entry name" value="Glyco_transf_61"/>
    <property type="match status" value="1"/>
</dbReference>
<accession>A0A1G7N904</accession>
<evidence type="ECO:0000259" key="1">
    <source>
        <dbReference type="Pfam" id="PF04577"/>
    </source>
</evidence>
<keyword evidence="3" id="KW-1185">Reference proteome</keyword>
<dbReference type="EMBL" id="LT629690">
    <property type="protein sequence ID" value="SDF69829.1"/>
    <property type="molecule type" value="Genomic_DNA"/>
</dbReference>
<dbReference type="GO" id="GO:0016757">
    <property type="term" value="F:glycosyltransferase activity"/>
    <property type="evidence" value="ECO:0007669"/>
    <property type="project" value="InterPro"/>
</dbReference>
<proteinExistence type="predicted"/>
<name>A0A1G7N904_9BACT</name>
<gene>
    <name evidence="2" type="ORF">SAMN05444167_3035</name>
</gene>
<evidence type="ECO:0000313" key="2">
    <source>
        <dbReference type="EMBL" id="SDF69829.1"/>
    </source>
</evidence>